<dbReference type="AlphaFoldDB" id="A0AAU7ZRS0"/>
<dbReference type="Pfam" id="PF07799">
    <property type="entry name" value="DUF1643"/>
    <property type="match status" value="1"/>
</dbReference>
<organism evidence="1">
    <name type="scientific">Tunturiibacter psychrotolerans</name>
    <dbReference type="NCBI Taxonomy" id="3069686"/>
    <lineage>
        <taxon>Bacteria</taxon>
        <taxon>Pseudomonadati</taxon>
        <taxon>Acidobacteriota</taxon>
        <taxon>Terriglobia</taxon>
        <taxon>Terriglobales</taxon>
        <taxon>Acidobacteriaceae</taxon>
        <taxon>Tunturiibacter</taxon>
    </lineage>
</organism>
<proteinExistence type="predicted"/>
<dbReference type="RefSeq" id="WP_353064458.1">
    <property type="nucleotide sequence ID" value="NZ_CP132942.1"/>
</dbReference>
<reference evidence="1" key="1">
    <citation type="submission" date="2023-08" db="EMBL/GenBank/DDBJ databases">
        <authorList>
            <person name="Messyasz A."/>
            <person name="Mannisto M.K."/>
            <person name="Kerkhof L.J."/>
            <person name="Haggblom M."/>
        </authorList>
    </citation>
    <scope>NUCLEOTIDE SEQUENCE</scope>
    <source>
        <strain evidence="1">X5P6</strain>
    </source>
</reference>
<dbReference type="KEGG" id="tpsc:RBB77_01685"/>
<gene>
    <name evidence="1" type="ORF">RBB77_01685</name>
</gene>
<name>A0AAU7ZRS0_9BACT</name>
<sequence length="201" mass="22811">MMNPSTADPMFDDSTVFTCRKYAESWGYDGYHVGNIFAYRTTDQKMLLKLPNPIGPDNDAHLLDMATAASLVVFAFGQPGSKALRARGSAVAKHLRDSAGIKCHMLALSRTEHQNIRSIRSTLFKPQSQTSNPVVRNARITHLIPLRRMGLISRLRHRPAVSPIDIRKYADRDIQAAFDAWKMEQGRWCACSWNRRLKRMP</sequence>
<protein>
    <submittedName>
        <fullName evidence="1">DUF1643 domain-containing protein</fullName>
    </submittedName>
</protein>
<dbReference type="InterPro" id="IPR012441">
    <property type="entry name" value="DUF1643"/>
</dbReference>
<accession>A0AAU7ZRS0</accession>
<evidence type="ECO:0000313" key="1">
    <source>
        <dbReference type="EMBL" id="XCB33620.1"/>
    </source>
</evidence>
<dbReference type="EMBL" id="CP132942">
    <property type="protein sequence ID" value="XCB33620.1"/>
    <property type="molecule type" value="Genomic_DNA"/>
</dbReference>
<reference evidence="1" key="2">
    <citation type="journal article" date="2024" name="Environ. Microbiol.">
        <title>Genome analysis and description of Tunturibacter gen. nov. expands the diversity of Terriglobia in tundra soils.</title>
        <authorList>
            <person name="Messyasz A."/>
            <person name="Mannisto M.K."/>
            <person name="Kerkhof L.J."/>
            <person name="Haggblom M.M."/>
        </authorList>
    </citation>
    <scope>NUCLEOTIDE SEQUENCE</scope>
    <source>
        <strain evidence="1">X5P6</strain>
    </source>
</reference>